<reference evidence="1" key="1">
    <citation type="journal article" date="2015" name="Nature">
        <title>Complex archaea that bridge the gap between prokaryotes and eukaryotes.</title>
        <authorList>
            <person name="Spang A."/>
            <person name="Saw J.H."/>
            <person name="Jorgensen S.L."/>
            <person name="Zaremba-Niedzwiedzka K."/>
            <person name="Martijn J."/>
            <person name="Lind A.E."/>
            <person name="van Eijk R."/>
            <person name="Schleper C."/>
            <person name="Guy L."/>
            <person name="Ettema T.J."/>
        </authorList>
    </citation>
    <scope>NUCLEOTIDE SEQUENCE</scope>
</reference>
<accession>A0A0F9M2Z8</accession>
<comment type="caution">
    <text evidence="1">The sequence shown here is derived from an EMBL/GenBank/DDBJ whole genome shotgun (WGS) entry which is preliminary data.</text>
</comment>
<feature type="non-terminal residue" evidence="1">
    <location>
        <position position="97"/>
    </location>
</feature>
<proteinExistence type="predicted"/>
<gene>
    <name evidence="1" type="ORF">LCGC14_1435030</name>
</gene>
<evidence type="ECO:0000313" key="1">
    <source>
        <dbReference type="EMBL" id="KKM71010.1"/>
    </source>
</evidence>
<name>A0A0F9M2Z8_9ZZZZ</name>
<evidence type="ECO:0008006" key="2">
    <source>
        <dbReference type="Google" id="ProtNLM"/>
    </source>
</evidence>
<sequence>MTDKIGRAVLEIVTDANQFFSDVDRAKKYGAGLQSSFDKAGKSLKNFGAQATTVGRNLSLTLTAPIVGLGVAAVATFSGFDKAMTESLAIMGQQGQD</sequence>
<organism evidence="1">
    <name type="scientific">marine sediment metagenome</name>
    <dbReference type="NCBI Taxonomy" id="412755"/>
    <lineage>
        <taxon>unclassified sequences</taxon>
        <taxon>metagenomes</taxon>
        <taxon>ecological metagenomes</taxon>
    </lineage>
</organism>
<dbReference type="AlphaFoldDB" id="A0A0F9M2Z8"/>
<protein>
    <recommendedName>
        <fullName evidence="2">Phage tail tape measure protein</fullName>
    </recommendedName>
</protein>
<dbReference type="EMBL" id="LAZR01009712">
    <property type="protein sequence ID" value="KKM71010.1"/>
    <property type="molecule type" value="Genomic_DNA"/>
</dbReference>